<evidence type="ECO:0000256" key="3">
    <source>
        <dbReference type="ARBA" id="ARBA00022989"/>
    </source>
</evidence>
<dbReference type="GO" id="GO:0016491">
    <property type="term" value="F:oxidoreductase activity"/>
    <property type="evidence" value="ECO:0007669"/>
    <property type="project" value="InterPro"/>
</dbReference>
<keyword evidence="2 5" id="KW-0812">Transmembrane</keyword>
<feature type="transmembrane region" description="Helical" evidence="5">
    <location>
        <begin position="70"/>
        <end position="93"/>
    </location>
</feature>
<keyword evidence="8" id="KW-1185">Reference proteome</keyword>
<evidence type="ECO:0000256" key="4">
    <source>
        <dbReference type="ARBA" id="ARBA00023136"/>
    </source>
</evidence>
<dbReference type="STRING" id="641691.SAMN05421636_105167"/>
<evidence type="ECO:0000256" key="5">
    <source>
        <dbReference type="SAM" id="Phobius"/>
    </source>
</evidence>
<sequence>MNSQIQMIQGFDFTDYKTFLISFVFIFLIVFLRYLFLSGVYYWIFLVVYRRKFRKRMLSKQDPKVGQIKRELLLSVYSALIFTFIGMVLLILWQKGYTTIYSDISEYPLWYIPVSILLYLVLHDTYYYWLHRWMHESRVIRGFHMEHHKSVDTTVFTSFSFHPVESFLQALIVPVLLFIIPMSVIAIMITLALMTISAIINHAGVEIYPSNKNSSLFRKYIIGATHHDYHHRNSKKHFGLYFTFWDRLMKTEL</sequence>
<keyword evidence="3 5" id="KW-1133">Transmembrane helix</keyword>
<evidence type="ECO:0000313" key="7">
    <source>
        <dbReference type="EMBL" id="SDE46319.1"/>
    </source>
</evidence>
<gene>
    <name evidence="7" type="ORF">SAMN05421636_105167</name>
</gene>
<feature type="transmembrane region" description="Helical" evidence="5">
    <location>
        <begin position="109"/>
        <end position="130"/>
    </location>
</feature>
<dbReference type="RefSeq" id="WP_245726514.1">
    <property type="nucleotide sequence ID" value="NZ_FNAO01000005.1"/>
</dbReference>
<dbReference type="Pfam" id="PF04116">
    <property type="entry name" value="FA_hydroxylase"/>
    <property type="match status" value="1"/>
</dbReference>
<dbReference type="InterPro" id="IPR050307">
    <property type="entry name" value="Sterol_Desaturase_Related"/>
</dbReference>
<feature type="transmembrane region" description="Helical" evidence="5">
    <location>
        <begin position="20"/>
        <end position="49"/>
    </location>
</feature>
<name>A0A1G7D462_9FLAO</name>
<dbReference type="GO" id="GO:0005506">
    <property type="term" value="F:iron ion binding"/>
    <property type="evidence" value="ECO:0007669"/>
    <property type="project" value="InterPro"/>
</dbReference>
<evidence type="ECO:0000256" key="2">
    <source>
        <dbReference type="ARBA" id="ARBA00022692"/>
    </source>
</evidence>
<dbReference type="GO" id="GO:0016020">
    <property type="term" value="C:membrane"/>
    <property type="evidence" value="ECO:0007669"/>
    <property type="project" value="UniProtKB-SubCell"/>
</dbReference>
<protein>
    <submittedName>
        <fullName evidence="7">Sterol desaturase/sphingolipid hydroxylase, fatty acid hydroxylase superfamily</fullName>
    </submittedName>
</protein>
<dbReference type="Proteomes" id="UP000199109">
    <property type="component" value="Unassembled WGS sequence"/>
</dbReference>
<feature type="transmembrane region" description="Helical" evidence="5">
    <location>
        <begin position="178"/>
        <end position="200"/>
    </location>
</feature>
<evidence type="ECO:0000259" key="6">
    <source>
        <dbReference type="Pfam" id="PF04116"/>
    </source>
</evidence>
<dbReference type="GO" id="GO:0008610">
    <property type="term" value="P:lipid biosynthetic process"/>
    <property type="evidence" value="ECO:0007669"/>
    <property type="project" value="InterPro"/>
</dbReference>
<dbReference type="AlphaFoldDB" id="A0A1G7D462"/>
<proteinExistence type="predicted"/>
<keyword evidence="4 5" id="KW-0472">Membrane</keyword>
<dbReference type="PANTHER" id="PTHR11863">
    <property type="entry name" value="STEROL DESATURASE"/>
    <property type="match status" value="1"/>
</dbReference>
<reference evidence="7 8" key="1">
    <citation type="submission" date="2016-10" db="EMBL/GenBank/DDBJ databases">
        <authorList>
            <person name="de Groot N.N."/>
        </authorList>
    </citation>
    <scope>NUCLEOTIDE SEQUENCE [LARGE SCALE GENOMIC DNA]</scope>
    <source>
        <strain evidence="7 8">DSM 23421</strain>
    </source>
</reference>
<comment type="subcellular location">
    <subcellularLocation>
        <location evidence="1">Membrane</location>
    </subcellularLocation>
</comment>
<organism evidence="7 8">
    <name type="scientific">Pricia antarctica</name>
    <dbReference type="NCBI Taxonomy" id="641691"/>
    <lineage>
        <taxon>Bacteria</taxon>
        <taxon>Pseudomonadati</taxon>
        <taxon>Bacteroidota</taxon>
        <taxon>Flavobacteriia</taxon>
        <taxon>Flavobacteriales</taxon>
        <taxon>Flavobacteriaceae</taxon>
        <taxon>Pricia</taxon>
    </lineage>
</organism>
<accession>A0A1G7D462</accession>
<dbReference type="InterPro" id="IPR006694">
    <property type="entry name" value="Fatty_acid_hydroxylase"/>
</dbReference>
<dbReference type="EMBL" id="FNAO01000005">
    <property type="protein sequence ID" value="SDE46319.1"/>
    <property type="molecule type" value="Genomic_DNA"/>
</dbReference>
<evidence type="ECO:0000256" key="1">
    <source>
        <dbReference type="ARBA" id="ARBA00004370"/>
    </source>
</evidence>
<evidence type="ECO:0000313" key="8">
    <source>
        <dbReference type="Proteomes" id="UP000199109"/>
    </source>
</evidence>
<feature type="domain" description="Fatty acid hydroxylase" evidence="6">
    <location>
        <begin position="117"/>
        <end position="251"/>
    </location>
</feature>